<dbReference type="SUPFAM" id="SSF111126">
    <property type="entry name" value="Ligand-binding domain in the NO signalling and Golgi transport"/>
    <property type="match status" value="1"/>
</dbReference>
<dbReference type="Gene3D" id="3.30.1380.20">
    <property type="entry name" value="Trafficking protein particle complex subunit 3"/>
    <property type="match status" value="1"/>
</dbReference>
<accession>A0A4U1JE29</accession>
<keyword evidence="3" id="KW-1185">Reference proteome</keyword>
<dbReference type="Pfam" id="PF02830">
    <property type="entry name" value="V4R"/>
    <property type="match status" value="1"/>
</dbReference>
<dbReference type="EMBL" id="SSMQ01000016">
    <property type="protein sequence ID" value="TKD07540.1"/>
    <property type="molecule type" value="Genomic_DNA"/>
</dbReference>
<reference evidence="2 3" key="1">
    <citation type="submission" date="2019-04" db="EMBL/GenBank/DDBJ databases">
        <authorList>
            <person name="Li Y."/>
            <person name="Wang J."/>
        </authorList>
    </citation>
    <scope>NUCLEOTIDE SEQUENCE [LARGE SCALE GENOMIC DNA]</scope>
    <source>
        <strain evidence="2 3">DSM 14668</strain>
    </source>
</reference>
<evidence type="ECO:0000313" key="2">
    <source>
        <dbReference type="EMBL" id="TKD07540.1"/>
    </source>
</evidence>
<organism evidence="2 3">
    <name type="scientific">Polyangium fumosum</name>
    <dbReference type="NCBI Taxonomy" id="889272"/>
    <lineage>
        <taxon>Bacteria</taxon>
        <taxon>Pseudomonadati</taxon>
        <taxon>Myxococcota</taxon>
        <taxon>Polyangia</taxon>
        <taxon>Polyangiales</taxon>
        <taxon>Polyangiaceae</taxon>
        <taxon>Polyangium</taxon>
    </lineage>
</organism>
<comment type="caution">
    <text evidence="2">The sequence shown here is derived from an EMBL/GenBank/DDBJ whole genome shotgun (WGS) entry which is preliminary data.</text>
</comment>
<name>A0A4U1JE29_9BACT</name>
<sequence>MSFHLAPQADLERGITTLGGRRLVFHCHHYNVFLQRTIEDALQERAPRLLVAAGMEASRSMLQGREGEAQSGSAARVLQRAADTFAAQGFGRVDVRQLGEGGGQATLDHSHYAVGWVSRWGKRPAPGCFFAAGFLAGAVAVAYRLAPERVTSREVECVAAGDERCSFRVEVW</sequence>
<dbReference type="PANTHER" id="PTHR35090:SF1">
    <property type="entry name" value="SLR0144 PROTEIN"/>
    <property type="match status" value="1"/>
</dbReference>
<protein>
    <recommendedName>
        <fullName evidence="1">4-vinyl reductase 4VR domain-containing protein</fullName>
    </recommendedName>
</protein>
<dbReference type="SMART" id="SM00989">
    <property type="entry name" value="V4R"/>
    <property type="match status" value="1"/>
</dbReference>
<evidence type="ECO:0000259" key="1">
    <source>
        <dbReference type="SMART" id="SM00989"/>
    </source>
</evidence>
<dbReference type="Proteomes" id="UP000309215">
    <property type="component" value="Unassembled WGS sequence"/>
</dbReference>
<evidence type="ECO:0000313" key="3">
    <source>
        <dbReference type="Proteomes" id="UP000309215"/>
    </source>
</evidence>
<dbReference type="OrthoDB" id="5512285at2"/>
<dbReference type="RefSeq" id="WP_136930136.1">
    <property type="nucleotide sequence ID" value="NZ_SSMQ01000016.1"/>
</dbReference>
<feature type="domain" description="4-vinyl reductase 4VR" evidence="1">
    <location>
        <begin position="106"/>
        <end position="171"/>
    </location>
</feature>
<dbReference type="InterPro" id="IPR024096">
    <property type="entry name" value="NO_sig/Golgi_transp_ligand-bd"/>
</dbReference>
<gene>
    <name evidence="2" type="ORF">E8A74_17370</name>
</gene>
<dbReference type="AlphaFoldDB" id="A0A4U1JE29"/>
<dbReference type="InterPro" id="IPR004096">
    <property type="entry name" value="V4R"/>
</dbReference>
<dbReference type="PANTHER" id="PTHR35090">
    <property type="entry name" value="DNA-DIRECTED RNA POLYMERASE SUBUNIT I"/>
    <property type="match status" value="1"/>
</dbReference>
<proteinExistence type="predicted"/>